<dbReference type="GO" id="GO:0016787">
    <property type="term" value="F:hydrolase activity"/>
    <property type="evidence" value="ECO:0007669"/>
    <property type="project" value="UniProtKB-KW"/>
</dbReference>
<feature type="region of interest" description="Disordered" evidence="2">
    <location>
        <begin position="174"/>
        <end position="209"/>
    </location>
</feature>
<feature type="coiled-coil region" evidence="1">
    <location>
        <begin position="246"/>
        <end position="294"/>
    </location>
</feature>
<dbReference type="PANTHER" id="PTHR34484:SF2">
    <property type="entry name" value="OS02G0832600 PROTEIN"/>
    <property type="match status" value="1"/>
</dbReference>
<gene>
    <name evidence="3" type="ORF">MUK42_14191</name>
</gene>
<feature type="region of interest" description="Disordered" evidence="2">
    <location>
        <begin position="25"/>
        <end position="49"/>
    </location>
</feature>
<dbReference type="AlphaFoldDB" id="A0A9E7I3L0"/>
<protein>
    <submittedName>
        <fullName evidence="3">Nudix hydrolase 23</fullName>
    </submittedName>
</protein>
<feature type="compositionally biased region" description="Basic and acidic residues" evidence="2">
    <location>
        <begin position="294"/>
        <end position="305"/>
    </location>
</feature>
<dbReference type="EMBL" id="CP097511">
    <property type="protein sequence ID" value="URE44954.1"/>
    <property type="molecule type" value="Genomic_DNA"/>
</dbReference>
<dbReference type="PANTHER" id="PTHR34484">
    <property type="entry name" value="OS02G0832600 PROTEIN"/>
    <property type="match status" value="1"/>
</dbReference>
<evidence type="ECO:0000256" key="1">
    <source>
        <dbReference type="SAM" id="Coils"/>
    </source>
</evidence>
<sequence length="410" mass="45168">MNDPSYMMNRGFGIWPAPPPLAEDPMGFPNPARPPPRFAVGGAPKSGRMNWKAQKGTGMRKNAAPGGGPVGGVSAYKPPTLHELQYQNRVKARRFYPKKKFARFAPFAPRNTTSFIIRAKKSGGIAPLVSPYAVTPAVLPTPKLSPTREDLADMVKEEWGVDGYGSMKGLIRLRSPSCHDTRPSAAAGGEEDDEDEEGSGESDVEEHLEVERRLDHDVSRFEMVYPGEEDHDLETDSGSDLLVSRVDDQDAHIAQLEEENLTLKERLFLMETEMAELRRRLHLLEARIIEREDSKDDDNNNKKDAINSGKPVGVVEPENEEDGEELSDDSSGAPMLEFRCPRFASAIPVEIQRSKTLPAGFLEIGESAAEGAARETLEEACAEVEVLSPFAQLDIPRIGQYRVISSSEQG</sequence>
<evidence type="ECO:0000313" key="4">
    <source>
        <dbReference type="Proteomes" id="UP001055439"/>
    </source>
</evidence>
<feature type="region of interest" description="Disordered" evidence="2">
    <location>
        <begin position="294"/>
        <end position="333"/>
    </location>
</feature>
<keyword evidence="4" id="KW-1185">Reference proteome</keyword>
<dbReference type="InterPro" id="IPR015797">
    <property type="entry name" value="NUDIX_hydrolase-like_dom_sf"/>
</dbReference>
<name>A0A9E7I3L0_9LILI</name>
<proteinExistence type="predicted"/>
<evidence type="ECO:0000256" key="2">
    <source>
        <dbReference type="SAM" id="MobiDB-lite"/>
    </source>
</evidence>
<reference evidence="3" key="1">
    <citation type="submission" date="2022-05" db="EMBL/GenBank/DDBJ databases">
        <title>The Musa troglodytarum L. genome provides insights into the mechanism of non-climacteric behaviour and enrichment of carotenoids.</title>
        <authorList>
            <person name="Wang J."/>
        </authorList>
    </citation>
    <scope>NUCLEOTIDE SEQUENCE</scope>
    <source>
        <tissue evidence="3">Leaf</tissue>
    </source>
</reference>
<dbReference type="Gene3D" id="3.90.79.10">
    <property type="entry name" value="Nucleoside Triphosphate Pyrophosphohydrolase"/>
    <property type="match status" value="1"/>
</dbReference>
<dbReference type="SUPFAM" id="SSF55811">
    <property type="entry name" value="Nudix"/>
    <property type="match status" value="1"/>
</dbReference>
<keyword evidence="1" id="KW-0175">Coiled coil</keyword>
<organism evidence="3 4">
    <name type="scientific">Musa troglodytarum</name>
    <name type="common">fe'i banana</name>
    <dbReference type="NCBI Taxonomy" id="320322"/>
    <lineage>
        <taxon>Eukaryota</taxon>
        <taxon>Viridiplantae</taxon>
        <taxon>Streptophyta</taxon>
        <taxon>Embryophyta</taxon>
        <taxon>Tracheophyta</taxon>
        <taxon>Spermatophyta</taxon>
        <taxon>Magnoliopsida</taxon>
        <taxon>Liliopsida</taxon>
        <taxon>Zingiberales</taxon>
        <taxon>Musaceae</taxon>
        <taxon>Musa</taxon>
    </lineage>
</organism>
<evidence type="ECO:0000313" key="3">
    <source>
        <dbReference type="EMBL" id="URE44954.1"/>
    </source>
</evidence>
<dbReference type="Proteomes" id="UP001055439">
    <property type="component" value="Chromosome 9"/>
</dbReference>
<feature type="compositionally biased region" description="Acidic residues" evidence="2">
    <location>
        <begin position="189"/>
        <end position="204"/>
    </location>
</feature>
<accession>A0A9E7I3L0</accession>
<keyword evidence="3" id="KW-0378">Hydrolase</keyword>
<feature type="compositionally biased region" description="Acidic residues" evidence="2">
    <location>
        <begin position="317"/>
        <end position="328"/>
    </location>
</feature>
<dbReference type="OrthoDB" id="1935617at2759"/>